<dbReference type="EMBL" id="JAYKXP010000217">
    <property type="protein sequence ID" value="KAK7018808.1"/>
    <property type="molecule type" value="Genomic_DNA"/>
</dbReference>
<keyword evidence="3" id="KW-1185">Reference proteome</keyword>
<feature type="compositionally biased region" description="Basic and acidic residues" evidence="1">
    <location>
        <begin position="45"/>
        <end position="57"/>
    </location>
</feature>
<feature type="compositionally biased region" description="Pro residues" evidence="1">
    <location>
        <begin position="9"/>
        <end position="24"/>
    </location>
</feature>
<accession>A0AAW0AYU8</accession>
<evidence type="ECO:0000313" key="2">
    <source>
        <dbReference type="EMBL" id="KAK7018808.1"/>
    </source>
</evidence>
<sequence length="167" mass="18289">MTDFDFRYPLPPPVAPLPKTPPPVASSSRVLKRKEYKSNLDNSDSDIKPSKCSRTDPDDGFSSDGSDQSEDPDERNAQTYGGQWYEAYEGENAHIAAEAKKAPLLAAPSQPKRTPRADATVSVRVQKKEAVPSKPKGKEKATSAPRARGKDKPKESERAPVPDMQEP</sequence>
<feature type="region of interest" description="Disordered" evidence="1">
    <location>
        <begin position="1"/>
        <end position="85"/>
    </location>
</feature>
<name>A0AAW0AYU8_9AGAR</name>
<dbReference type="Proteomes" id="UP001383192">
    <property type="component" value="Unassembled WGS sequence"/>
</dbReference>
<organism evidence="2 3">
    <name type="scientific">Paramarasmius palmivorus</name>
    <dbReference type="NCBI Taxonomy" id="297713"/>
    <lineage>
        <taxon>Eukaryota</taxon>
        <taxon>Fungi</taxon>
        <taxon>Dikarya</taxon>
        <taxon>Basidiomycota</taxon>
        <taxon>Agaricomycotina</taxon>
        <taxon>Agaricomycetes</taxon>
        <taxon>Agaricomycetidae</taxon>
        <taxon>Agaricales</taxon>
        <taxon>Marasmiineae</taxon>
        <taxon>Marasmiaceae</taxon>
        <taxon>Paramarasmius</taxon>
    </lineage>
</organism>
<protein>
    <submittedName>
        <fullName evidence="2">Uncharacterized protein</fullName>
    </submittedName>
</protein>
<evidence type="ECO:0000313" key="3">
    <source>
        <dbReference type="Proteomes" id="UP001383192"/>
    </source>
</evidence>
<gene>
    <name evidence="2" type="ORF">VNI00_018199</name>
</gene>
<reference evidence="2 3" key="1">
    <citation type="submission" date="2024-01" db="EMBL/GenBank/DDBJ databases">
        <title>A draft genome for a cacao thread blight-causing isolate of Paramarasmius palmivorus.</title>
        <authorList>
            <person name="Baruah I.K."/>
            <person name="Bukari Y."/>
            <person name="Amoako-Attah I."/>
            <person name="Meinhardt L.W."/>
            <person name="Bailey B.A."/>
            <person name="Cohen S.P."/>
        </authorList>
    </citation>
    <scope>NUCLEOTIDE SEQUENCE [LARGE SCALE GENOMIC DNA]</scope>
    <source>
        <strain evidence="2 3">GH-12</strain>
    </source>
</reference>
<feature type="compositionally biased region" description="Basic and acidic residues" evidence="1">
    <location>
        <begin position="148"/>
        <end position="160"/>
    </location>
</feature>
<feature type="non-terminal residue" evidence="2">
    <location>
        <position position="167"/>
    </location>
</feature>
<proteinExistence type="predicted"/>
<comment type="caution">
    <text evidence="2">The sequence shown here is derived from an EMBL/GenBank/DDBJ whole genome shotgun (WGS) entry which is preliminary data.</text>
</comment>
<evidence type="ECO:0000256" key="1">
    <source>
        <dbReference type="SAM" id="MobiDB-lite"/>
    </source>
</evidence>
<feature type="compositionally biased region" description="Basic and acidic residues" evidence="1">
    <location>
        <begin position="126"/>
        <end position="141"/>
    </location>
</feature>
<feature type="region of interest" description="Disordered" evidence="1">
    <location>
        <begin position="99"/>
        <end position="167"/>
    </location>
</feature>
<dbReference type="AlphaFoldDB" id="A0AAW0AYU8"/>